<protein>
    <submittedName>
        <fullName evidence="2">SMP-30/gluconolaconase/LRE-like protein</fullName>
    </submittedName>
</protein>
<gene>
    <name evidence="2" type="ORF">FHX44_113188</name>
</gene>
<organism evidence="2 3">
    <name type="scientific">Pseudonocardia hierapolitana</name>
    <dbReference type="NCBI Taxonomy" id="1128676"/>
    <lineage>
        <taxon>Bacteria</taxon>
        <taxon>Bacillati</taxon>
        <taxon>Actinomycetota</taxon>
        <taxon>Actinomycetes</taxon>
        <taxon>Pseudonocardiales</taxon>
        <taxon>Pseudonocardiaceae</taxon>
        <taxon>Pseudonocardia</taxon>
    </lineage>
</organism>
<dbReference type="InterPro" id="IPR011042">
    <property type="entry name" value="6-blade_b-propeller_TolB-like"/>
</dbReference>
<name>A0A561SQY0_9PSEU</name>
<feature type="domain" description="SMP-30/Gluconolactonase/LRE-like region" evidence="1">
    <location>
        <begin position="11"/>
        <end position="59"/>
    </location>
</feature>
<evidence type="ECO:0000313" key="2">
    <source>
        <dbReference type="EMBL" id="TWF77283.1"/>
    </source>
</evidence>
<accession>A0A561SQY0</accession>
<dbReference type="Gene3D" id="2.120.10.30">
    <property type="entry name" value="TolB, C-terminal domain"/>
    <property type="match status" value="1"/>
</dbReference>
<keyword evidence="3" id="KW-1185">Reference proteome</keyword>
<dbReference type="InterPro" id="IPR013658">
    <property type="entry name" value="SGL"/>
</dbReference>
<dbReference type="Pfam" id="PF08450">
    <property type="entry name" value="SGL"/>
    <property type="match status" value="1"/>
</dbReference>
<dbReference type="EMBL" id="VIWU01000001">
    <property type="protein sequence ID" value="TWF77283.1"/>
    <property type="molecule type" value="Genomic_DNA"/>
</dbReference>
<evidence type="ECO:0000259" key="1">
    <source>
        <dbReference type="Pfam" id="PF08450"/>
    </source>
</evidence>
<reference evidence="2 3" key="1">
    <citation type="submission" date="2019-06" db="EMBL/GenBank/DDBJ databases">
        <title>Sequencing the genomes of 1000 actinobacteria strains.</title>
        <authorList>
            <person name="Klenk H.-P."/>
        </authorList>
    </citation>
    <scope>NUCLEOTIDE SEQUENCE [LARGE SCALE GENOMIC DNA]</scope>
    <source>
        <strain evidence="2 3">DSM 45671</strain>
    </source>
</reference>
<dbReference type="Proteomes" id="UP000321261">
    <property type="component" value="Unassembled WGS sequence"/>
</dbReference>
<comment type="caution">
    <text evidence="2">The sequence shown here is derived from an EMBL/GenBank/DDBJ whole genome shotgun (WGS) entry which is preliminary data.</text>
</comment>
<proteinExistence type="predicted"/>
<evidence type="ECO:0000313" key="3">
    <source>
        <dbReference type="Proteomes" id="UP000321261"/>
    </source>
</evidence>
<sequence length="101" mass="11447">MIIRRRRRGSGWRCTEPGEVRRYDGVGHLDRVVAVPRPQTTSVQLSGADRRDLLITTAREGYDAARSTREPLAGRLFTARAEHPGLPYQFVECRGREVEPS</sequence>
<dbReference type="AlphaFoldDB" id="A0A561SQY0"/>
<dbReference type="SUPFAM" id="SSF63829">
    <property type="entry name" value="Calcium-dependent phosphotriesterase"/>
    <property type="match status" value="1"/>
</dbReference>